<evidence type="ECO:0000313" key="1">
    <source>
        <dbReference type="EMBL" id="ASN27997.1"/>
    </source>
</evidence>
<reference evidence="1 2" key="1">
    <citation type="submission" date="2017-07" db="EMBL/GenBank/DDBJ databases">
        <title>Genome sequence of Streptomyces pluripotens MUSC 137T.</title>
        <authorList>
            <person name="Ser H.-L."/>
            <person name="Lee L.-H."/>
        </authorList>
    </citation>
    <scope>NUCLEOTIDE SEQUENCE [LARGE SCALE GENOMIC DNA]</scope>
    <source>
        <strain evidence="1 2">MUSC 137</strain>
    </source>
</reference>
<sequence length="408" mass="43366">MSSSSRPLRILLVTPPLTGHLHPALALADELRGRGHTVAWAGPEPVLRPVLGPGAEIRPTGSRLFREQAVGGTAAIRTLWRDFVVPYARFTLPALRRAVGEWRPDVVLVDQHSPGGALAAHLHQVPWAGFAPSSMELGRPPGEQPELARWQEELLRGLWRRAGLPEDDYVDPRYAPGLILACTSPALLGAAVPGMPAPGADMEPLPPQCVAVGPLLTVRRENDAGFPWERLRSGRRRVLVTLGTLSASVAEDFLMRTSAALTALADRVQAIVAAPPPVLDRMPEDVLGLPRVPVLELLRRGEVDAVLCHGGMNTVCEALAHGVPLVLAPIRHDQPITADRVASLGAGVRLDFAAAGPERIGAALRAVLDEPGPARAARLMASHLAGLGGASRAADLLERWAHCAHVPG</sequence>
<evidence type="ECO:0000313" key="2">
    <source>
        <dbReference type="Proteomes" id="UP000031501"/>
    </source>
</evidence>
<dbReference type="PANTHER" id="PTHR21015:SF22">
    <property type="entry name" value="GLYCOSYLTRANSFERASE"/>
    <property type="match status" value="1"/>
</dbReference>
<dbReference type="Pfam" id="PF00201">
    <property type="entry name" value="UDPGT"/>
    <property type="match status" value="1"/>
</dbReference>
<dbReference type="RefSeq" id="WP_052319005.1">
    <property type="nucleotide sequence ID" value="NZ_CP021080.1"/>
</dbReference>
<accession>A0A221P710</accession>
<dbReference type="Proteomes" id="UP000031501">
    <property type="component" value="Chromosome"/>
</dbReference>
<gene>
    <name evidence="1" type="ORF">LK07_32760</name>
</gene>
<dbReference type="STRING" id="1355015.LK06_031560"/>
<name>A0A221P710_9ACTN</name>
<proteinExistence type="predicted"/>
<organism evidence="1 2">
    <name type="scientific">Streptomyces pluripotens</name>
    <dbReference type="NCBI Taxonomy" id="1355015"/>
    <lineage>
        <taxon>Bacteria</taxon>
        <taxon>Bacillati</taxon>
        <taxon>Actinomycetota</taxon>
        <taxon>Actinomycetes</taxon>
        <taxon>Kitasatosporales</taxon>
        <taxon>Streptomycetaceae</taxon>
        <taxon>Streptomyces</taxon>
    </lineage>
</organism>
<dbReference type="OrthoDB" id="764352at2"/>
<dbReference type="EMBL" id="CP022433">
    <property type="protein sequence ID" value="ASN27997.1"/>
    <property type="molecule type" value="Genomic_DNA"/>
</dbReference>
<dbReference type="SUPFAM" id="SSF53756">
    <property type="entry name" value="UDP-Glycosyltransferase/glycogen phosphorylase"/>
    <property type="match status" value="1"/>
</dbReference>
<dbReference type="GO" id="GO:0008194">
    <property type="term" value="F:UDP-glycosyltransferase activity"/>
    <property type="evidence" value="ECO:0007669"/>
    <property type="project" value="InterPro"/>
</dbReference>
<keyword evidence="1" id="KW-0808">Transferase</keyword>
<keyword evidence="2" id="KW-1185">Reference proteome</keyword>
<dbReference type="PANTHER" id="PTHR21015">
    <property type="entry name" value="UDP-N-ACETYLGLUCOSAMINE--N-ACETYLMURAMYL-(PENTAPEPTIDE) PYROPHOSPHORYL-UNDECAPRENOL N-ACETYLGLUCOSAMINE TRANSFERASE 1"/>
    <property type="match status" value="1"/>
</dbReference>
<dbReference type="KEGG" id="splu:LK06_031560"/>
<dbReference type="AlphaFoldDB" id="A0A221P710"/>
<dbReference type="CDD" id="cd03784">
    <property type="entry name" value="GT1_Gtf-like"/>
    <property type="match status" value="1"/>
</dbReference>
<dbReference type="InterPro" id="IPR002213">
    <property type="entry name" value="UDP_glucos_trans"/>
</dbReference>
<protein>
    <submittedName>
        <fullName evidence="1">Glycosyltransferase</fullName>
    </submittedName>
</protein>
<dbReference type="Gene3D" id="3.40.50.2000">
    <property type="entry name" value="Glycogen Phosphorylase B"/>
    <property type="match status" value="2"/>
</dbReference>